<proteinExistence type="predicted"/>
<dbReference type="PANTHER" id="PTHR40459">
    <property type="entry name" value="CONSERVED HYPOTHETICAL ALANINE AND LEUCINE RICH PROTEIN"/>
    <property type="match status" value="1"/>
</dbReference>
<keyword evidence="4" id="KW-1185">Reference proteome</keyword>
<dbReference type="Proteomes" id="UP001198830">
    <property type="component" value="Unassembled WGS sequence"/>
</dbReference>
<dbReference type="RefSeq" id="WP_228227657.1">
    <property type="nucleotide sequence ID" value="NZ_JAJGNP010000013.1"/>
</dbReference>
<dbReference type="InterPro" id="IPR018931">
    <property type="entry name" value="DUF2520"/>
</dbReference>
<dbReference type="Gene3D" id="3.40.50.720">
    <property type="entry name" value="NAD(P)-binding Rossmann-like Domain"/>
    <property type="match status" value="1"/>
</dbReference>
<dbReference type="SUPFAM" id="SSF51735">
    <property type="entry name" value="NAD(P)-binding Rossmann-fold domains"/>
    <property type="match status" value="1"/>
</dbReference>
<reference evidence="3 4" key="1">
    <citation type="submission" date="2021-10" db="EMBL/GenBank/DDBJ databases">
        <title>The diversity and Nitrogen Metabolism of Culturable Nitrate-Utilizing Bacteria Within the Oxygen Minimum Zone of the Changjiang (Yangtze River)Estuary.</title>
        <authorList>
            <person name="Zhang D."/>
            <person name="Zheng J."/>
            <person name="Liu S."/>
            <person name="He W."/>
        </authorList>
    </citation>
    <scope>NUCLEOTIDE SEQUENCE [LARGE SCALE GENOMIC DNA]</scope>
    <source>
        <strain evidence="3 4">FXH275-2</strain>
    </source>
</reference>
<dbReference type="InterPro" id="IPR008927">
    <property type="entry name" value="6-PGluconate_DH-like_C_sf"/>
</dbReference>
<dbReference type="PANTHER" id="PTHR40459:SF1">
    <property type="entry name" value="CONSERVED HYPOTHETICAL ALANINE AND LEUCINE RICH PROTEIN"/>
    <property type="match status" value="1"/>
</dbReference>
<dbReference type="EMBL" id="JAJGNP010000013">
    <property type="protein sequence ID" value="MCC4233924.1"/>
    <property type="molecule type" value="Genomic_DNA"/>
</dbReference>
<feature type="domain" description="DUF2520" evidence="2">
    <location>
        <begin position="142"/>
        <end position="268"/>
    </location>
</feature>
<evidence type="ECO:0000259" key="2">
    <source>
        <dbReference type="Pfam" id="PF10728"/>
    </source>
</evidence>
<dbReference type="SUPFAM" id="SSF48179">
    <property type="entry name" value="6-phosphogluconate dehydrogenase C-terminal domain-like"/>
    <property type="match status" value="1"/>
</dbReference>
<dbReference type="InterPro" id="IPR019665">
    <property type="entry name" value="OxRdtase/DH_put_Rossmann_dom"/>
</dbReference>
<dbReference type="Pfam" id="PF10727">
    <property type="entry name" value="Rossmann-like"/>
    <property type="match status" value="1"/>
</dbReference>
<evidence type="ECO:0000313" key="3">
    <source>
        <dbReference type="EMBL" id="MCC4233924.1"/>
    </source>
</evidence>
<dbReference type="Pfam" id="PF10728">
    <property type="entry name" value="DUF2520"/>
    <property type="match status" value="1"/>
</dbReference>
<sequence>MTSHIYQRIGIVGNGRVACAMGLALAVHSAHPPCIWGRDKMRARNAAAIVGGHVVSNAAELMQRCDLVLLAVSDDAIASVAQTLSSSPCPSPAPFCIHLSGGSGVSVLDPLRAAGALTAAIHPVMTFTGDAAAEVTLMKGASFAITASEPAAIAQGRALVTLLGGVVEIVEEDRRPLYHAALSHAANHMVTLLVGATDALAAAGVQDPAALLAPLVRATLDNSLSKGSDALSGPLLRGDAQTIHHHLTALARACPDLLPAYRAMAQATLAQMERRGDRPVNHALHDLLD</sequence>
<name>A0ABS8H5V0_9SPHN</name>
<dbReference type="InterPro" id="IPR037108">
    <property type="entry name" value="TM1727-like_C_sf"/>
</dbReference>
<feature type="domain" description="Putative oxidoreductase/dehydrogenase Rossmann-like" evidence="1">
    <location>
        <begin position="8"/>
        <end position="123"/>
    </location>
</feature>
<evidence type="ECO:0000259" key="1">
    <source>
        <dbReference type="Pfam" id="PF10727"/>
    </source>
</evidence>
<accession>A0ABS8H5V0</accession>
<gene>
    <name evidence="3" type="ORF">LL253_14680</name>
</gene>
<evidence type="ECO:0000313" key="4">
    <source>
        <dbReference type="Proteomes" id="UP001198830"/>
    </source>
</evidence>
<dbReference type="Gene3D" id="1.10.1040.20">
    <property type="entry name" value="ProC-like, C-terminal domain"/>
    <property type="match status" value="1"/>
</dbReference>
<protein>
    <submittedName>
        <fullName evidence="3">DUF2520 domain-containing protein</fullName>
    </submittedName>
</protein>
<dbReference type="InterPro" id="IPR036291">
    <property type="entry name" value="NAD(P)-bd_dom_sf"/>
</dbReference>
<comment type="caution">
    <text evidence="3">The sequence shown here is derived from an EMBL/GenBank/DDBJ whole genome shotgun (WGS) entry which is preliminary data.</text>
</comment>
<organism evidence="3 4">
    <name type="scientific">Sphingobium soli</name>
    <dbReference type="NCBI Taxonomy" id="1591116"/>
    <lineage>
        <taxon>Bacteria</taxon>
        <taxon>Pseudomonadati</taxon>
        <taxon>Pseudomonadota</taxon>
        <taxon>Alphaproteobacteria</taxon>
        <taxon>Sphingomonadales</taxon>
        <taxon>Sphingomonadaceae</taxon>
        <taxon>Sphingobium</taxon>
    </lineage>
</organism>